<dbReference type="InterPro" id="IPR003680">
    <property type="entry name" value="Flavodoxin_fold"/>
</dbReference>
<proteinExistence type="predicted"/>
<reference evidence="2 3" key="1">
    <citation type="submission" date="2017-08" db="EMBL/GenBank/DDBJ databases">
        <title>Substantial Increase in Enzyme Production by Combined Drug-Resistance Mutations in Paenibacillus agaridevorans.</title>
        <authorList>
            <person name="Tanaka Y."/>
            <person name="Funane K."/>
            <person name="Hosaka T."/>
            <person name="Shiwa Y."/>
            <person name="Fujita N."/>
            <person name="Miyazaki T."/>
            <person name="Yoshikawa H."/>
            <person name="Murakami K."/>
            <person name="Kasahara K."/>
            <person name="Inaoka T."/>
            <person name="Hiraga Y."/>
            <person name="Ochi K."/>
        </authorList>
    </citation>
    <scope>NUCLEOTIDE SEQUENCE [LARGE SCALE GENOMIC DNA]</scope>
    <source>
        <strain evidence="2 3">T-3040</strain>
    </source>
</reference>
<evidence type="ECO:0000313" key="3">
    <source>
        <dbReference type="Proteomes" id="UP000245202"/>
    </source>
</evidence>
<protein>
    <submittedName>
        <fullName evidence="2">Putative FMN-dependent NADH-azoreductase</fullName>
    </submittedName>
</protein>
<organism evidence="2 3">
    <name type="scientific">Paenibacillus agaridevorans</name>
    <dbReference type="NCBI Taxonomy" id="171404"/>
    <lineage>
        <taxon>Bacteria</taxon>
        <taxon>Bacillati</taxon>
        <taxon>Bacillota</taxon>
        <taxon>Bacilli</taxon>
        <taxon>Bacillales</taxon>
        <taxon>Paenibacillaceae</taxon>
        <taxon>Paenibacillus</taxon>
    </lineage>
</organism>
<feature type="domain" description="Flavodoxin-like fold" evidence="1">
    <location>
        <begin position="17"/>
        <end position="144"/>
    </location>
</feature>
<comment type="caution">
    <text evidence="2">The sequence shown here is derived from an EMBL/GenBank/DDBJ whole genome shotgun (WGS) entry which is preliminary data.</text>
</comment>
<dbReference type="SUPFAM" id="SSF52218">
    <property type="entry name" value="Flavoproteins"/>
    <property type="match status" value="1"/>
</dbReference>
<evidence type="ECO:0000313" key="2">
    <source>
        <dbReference type="EMBL" id="GBG07034.1"/>
    </source>
</evidence>
<dbReference type="InterPro" id="IPR029039">
    <property type="entry name" value="Flavoprotein-like_sf"/>
</dbReference>
<evidence type="ECO:0000259" key="1">
    <source>
        <dbReference type="Pfam" id="PF02525"/>
    </source>
</evidence>
<sequence length="149" mass="17088">MKEGVELEQLPEIERSKIVRLDKLISQFIQADKYIFVNPIWNFSYPPVMKAYIDAITVAGKTFSYTKNGPIGLLQNKKVLHIQASGWVYSEGPDVEEEMSHRHLKSILRFIGITDLHALFIEGHDQYRDRAKAIKAEGLKRARELAATF</sequence>
<dbReference type="PANTHER" id="PTHR43741:SF7">
    <property type="entry name" value="FMN-DEPENDENT NADH:QUINONE OXIDOREDUCTASE"/>
    <property type="match status" value="1"/>
</dbReference>
<dbReference type="EMBL" id="BDQX01000073">
    <property type="protein sequence ID" value="GBG07034.1"/>
    <property type="molecule type" value="Genomic_DNA"/>
</dbReference>
<dbReference type="Proteomes" id="UP000245202">
    <property type="component" value="Unassembled WGS sequence"/>
</dbReference>
<dbReference type="Gene3D" id="3.40.50.360">
    <property type="match status" value="1"/>
</dbReference>
<dbReference type="AlphaFoldDB" id="A0A2R5EUI4"/>
<keyword evidence="3" id="KW-1185">Reference proteome</keyword>
<gene>
    <name evidence="2" type="ORF">PAT3040_01582</name>
</gene>
<name>A0A2R5EUI4_9BACL</name>
<dbReference type="Pfam" id="PF02525">
    <property type="entry name" value="Flavodoxin_2"/>
    <property type="match status" value="1"/>
</dbReference>
<dbReference type="InterPro" id="IPR050104">
    <property type="entry name" value="FMN-dep_NADH:Q_OxRdtase_AzoR1"/>
</dbReference>
<dbReference type="PANTHER" id="PTHR43741">
    <property type="entry name" value="FMN-DEPENDENT NADH-AZOREDUCTASE 1"/>
    <property type="match status" value="1"/>
</dbReference>
<accession>A0A2R5EUI4</accession>